<dbReference type="Gene3D" id="3.30.420.40">
    <property type="match status" value="2"/>
</dbReference>
<comment type="subcellular location">
    <subcellularLocation>
        <location evidence="3 16">Cytoplasm</location>
    </subcellularLocation>
</comment>
<dbReference type="GO" id="GO:0046872">
    <property type="term" value="F:metal ion binding"/>
    <property type="evidence" value="ECO:0007669"/>
    <property type="project" value="UniProtKB-KW"/>
</dbReference>
<feature type="binding site" evidence="16">
    <location>
        <position position="100"/>
    </location>
    <ligand>
        <name>substrate</name>
    </ligand>
</feature>
<gene>
    <name evidence="16" type="primary">coaX</name>
    <name evidence="17" type="ORF">MFMK1_000179</name>
</gene>
<dbReference type="EMBL" id="CP121694">
    <property type="protein sequence ID" value="WRO20411.1"/>
    <property type="molecule type" value="Genomic_DNA"/>
</dbReference>
<dbReference type="AlphaFoldDB" id="A0AAU0UIU4"/>
<dbReference type="GO" id="GO:0004594">
    <property type="term" value="F:pantothenate kinase activity"/>
    <property type="evidence" value="ECO:0007669"/>
    <property type="project" value="UniProtKB-UniRule"/>
</dbReference>
<dbReference type="Pfam" id="PF03309">
    <property type="entry name" value="Pan_kinase"/>
    <property type="match status" value="1"/>
</dbReference>
<dbReference type="NCBIfam" id="TIGR00671">
    <property type="entry name" value="baf"/>
    <property type="match status" value="1"/>
</dbReference>
<keyword evidence="8 16" id="KW-0808">Transferase</keyword>
<proteinExistence type="inferred from homology"/>
<evidence type="ECO:0000256" key="16">
    <source>
        <dbReference type="HAMAP-Rule" id="MF_01274"/>
    </source>
</evidence>
<dbReference type="NCBIfam" id="NF009855">
    <property type="entry name" value="PRK13321.1"/>
    <property type="match status" value="1"/>
</dbReference>
<name>A0AAU0UIU4_9FIRM</name>
<dbReference type="RefSeq" id="WP_366923309.1">
    <property type="nucleotide sequence ID" value="NZ_CP121694.1"/>
</dbReference>
<dbReference type="GO" id="GO:0015937">
    <property type="term" value="P:coenzyme A biosynthetic process"/>
    <property type="evidence" value="ECO:0007669"/>
    <property type="project" value="UniProtKB-UniRule"/>
</dbReference>
<feature type="binding site" evidence="16">
    <location>
        <position position="129"/>
    </location>
    <ligand>
        <name>K(+)</name>
        <dbReference type="ChEBI" id="CHEBI:29103"/>
    </ligand>
</feature>
<evidence type="ECO:0000313" key="17">
    <source>
        <dbReference type="EMBL" id="WRO20411.1"/>
    </source>
</evidence>
<comment type="cofactor">
    <cofactor evidence="2">
        <name>K(+)</name>
        <dbReference type="ChEBI" id="CHEBI:29103"/>
    </cofactor>
</comment>
<evidence type="ECO:0000256" key="5">
    <source>
        <dbReference type="ARBA" id="ARBA00011738"/>
    </source>
</evidence>
<dbReference type="CDD" id="cd24015">
    <property type="entry name" value="ASKHA_NBD_PanK-III"/>
    <property type="match status" value="1"/>
</dbReference>
<dbReference type="PANTHER" id="PTHR34265:SF1">
    <property type="entry name" value="TYPE III PANTOTHENATE KINASE"/>
    <property type="match status" value="1"/>
</dbReference>
<comment type="similarity">
    <text evidence="14 16">Belongs to the type III pantothenate kinase family.</text>
</comment>
<keyword evidence="11 16" id="KW-0067">ATP-binding</keyword>
<evidence type="ECO:0000256" key="12">
    <source>
        <dbReference type="ARBA" id="ARBA00022958"/>
    </source>
</evidence>
<protein>
    <recommendedName>
        <fullName evidence="15 16">Type III pantothenate kinase</fullName>
        <ecNumber evidence="6 16">2.7.1.33</ecNumber>
    </recommendedName>
    <alternativeName>
        <fullName evidence="16">PanK-III</fullName>
    </alternativeName>
    <alternativeName>
        <fullName evidence="16">Pantothenic acid kinase</fullName>
    </alternativeName>
</protein>
<dbReference type="GO" id="GO:0005737">
    <property type="term" value="C:cytoplasm"/>
    <property type="evidence" value="ECO:0007669"/>
    <property type="project" value="UniProtKB-SubCell"/>
</dbReference>
<evidence type="ECO:0000256" key="15">
    <source>
        <dbReference type="ARBA" id="ARBA00040883"/>
    </source>
</evidence>
<dbReference type="InterPro" id="IPR004619">
    <property type="entry name" value="Type_III_PanK"/>
</dbReference>
<comment type="pathway">
    <text evidence="4 16">Cofactor biosynthesis; coenzyme A biosynthesis; CoA from (R)-pantothenate: step 1/5.</text>
</comment>
<dbReference type="KEGG" id="dbc:MFMK1_000179"/>
<keyword evidence="9 16" id="KW-0547">Nucleotide-binding</keyword>
<evidence type="ECO:0000256" key="11">
    <source>
        <dbReference type="ARBA" id="ARBA00022840"/>
    </source>
</evidence>
<evidence type="ECO:0000256" key="9">
    <source>
        <dbReference type="ARBA" id="ARBA00022741"/>
    </source>
</evidence>
<sequence>MLLTFDVGNTNILLGTYQGEQLTNHWRVSTYRERTADEFAILLKNLFQFEKLSFLDITGIAISSVVPQMQVALLEMTEKYFSMTPLLIGPGIKTGMPLRFDNPREVGADRIVNAVGAYSQYGGPAIVVDFGTATTFDLVSRDGEYLGGAIAPGIGISMEALFQRAAKLPRVELAPPPNVVGRNTVNSMQSGILYGFVGQVEGIVNRMQEEMTERARVIATGGLAPLIGKHSATVEVIDEFLTLEGLRLIYQRNLLK</sequence>
<reference evidence="17 18" key="1">
    <citation type="submission" date="2023-04" db="EMBL/GenBank/DDBJ databases">
        <authorList>
            <person name="Hsu D."/>
        </authorList>
    </citation>
    <scope>NUCLEOTIDE SEQUENCE [LARGE SCALE GENOMIC DNA]</scope>
    <source>
        <strain evidence="17 18">MK1</strain>
    </source>
</reference>
<feature type="binding site" evidence="16">
    <location>
        <position position="132"/>
    </location>
    <ligand>
        <name>ATP</name>
        <dbReference type="ChEBI" id="CHEBI:30616"/>
    </ligand>
</feature>
<comment type="function">
    <text evidence="16">Catalyzes the phosphorylation of pantothenate (Pan), the first step in CoA biosynthesis.</text>
</comment>
<evidence type="ECO:0000313" key="18">
    <source>
        <dbReference type="Proteomes" id="UP001329915"/>
    </source>
</evidence>
<keyword evidence="10 16" id="KW-0418">Kinase</keyword>
<evidence type="ECO:0000256" key="2">
    <source>
        <dbReference type="ARBA" id="ARBA00001958"/>
    </source>
</evidence>
<evidence type="ECO:0000256" key="8">
    <source>
        <dbReference type="ARBA" id="ARBA00022679"/>
    </source>
</evidence>
<comment type="cofactor">
    <cofactor evidence="16">
        <name>NH4(+)</name>
        <dbReference type="ChEBI" id="CHEBI:28938"/>
    </cofactor>
    <cofactor evidence="16">
        <name>K(+)</name>
        <dbReference type="ChEBI" id="CHEBI:29103"/>
    </cofactor>
    <text evidence="16">A monovalent cation. Ammonium or potassium.</text>
</comment>
<feature type="binding site" evidence="16">
    <location>
        <begin position="107"/>
        <end position="110"/>
    </location>
    <ligand>
        <name>substrate</name>
    </ligand>
</feature>
<feature type="binding site" evidence="16">
    <location>
        <begin position="6"/>
        <end position="13"/>
    </location>
    <ligand>
        <name>ATP</name>
        <dbReference type="ChEBI" id="CHEBI:30616"/>
    </ligand>
</feature>
<evidence type="ECO:0000256" key="14">
    <source>
        <dbReference type="ARBA" id="ARBA00038036"/>
    </source>
</evidence>
<evidence type="ECO:0000256" key="13">
    <source>
        <dbReference type="ARBA" id="ARBA00022993"/>
    </source>
</evidence>
<comment type="catalytic activity">
    <reaction evidence="1 16">
        <text>(R)-pantothenate + ATP = (R)-4'-phosphopantothenate + ADP + H(+)</text>
        <dbReference type="Rhea" id="RHEA:16373"/>
        <dbReference type="ChEBI" id="CHEBI:10986"/>
        <dbReference type="ChEBI" id="CHEBI:15378"/>
        <dbReference type="ChEBI" id="CHEBI:29032"/>
        <dbReference type="ChEBI" id="CHEBI:30616"/>
        <dbReference type="ChEBI" id="CHEBI:456216"/>
        <dbReference type="EC" id="2.7.1.33"/>
    </reaction>
</comment>
<feature type="binding site" evidence="16">
    <location>
        <position position="184"/>
    </location>
    <ligand>
        <name>substrate</name>
    </ligand>
</feature>
<dbReference type="NCBIfam" id="NF009848">
    <property type="entry name" value="PRK13318.1-6"/>
    <property type="match status" value="1"/>
</dbReference>
<evidence type="ECO:0000256" key="3">
    <source>
        <dbReference type="ARBA" id="ARBA00004496"/>
    </source>
</evidence>
<dbReference type="PANTHER" id="PTHR34265">
    <property type="entry name" value="TYPE III PANTOTHENATE KINASE"/>
    <property type="match status" value="1"/>
</dbReference>
<dbReference type="EC" id="2.7.1.33" evidence="6 16"/>
<comment type="subunit">
    <text evidence="5 16">Homodimer.</text>
</comment>
<dbReference type="Proteomes" id="UP001329915">
    <property type="component" value="Chromosome"/>
</dbReference>
<dbReference type="InterPro" id="IPR043129">
    <property type="entry name" value="ATPase_NBD"/>
</dbReference>
<organism evidence="17 18">
    <name type="scientific">Metallumcola ferriviriculae</name>
    <dbReference type="NCBI Taxonomy" id="3039180"/>
    <lineage>
        <taxon>Bacteria</taxon>
        <taxon>Bacillati</taxon>
        <taxon>Bacillota</taxon>
        <taxon>Clostridia</taxon>
        <taxon>Neomoorellales</taxon>
        <taxon>Desulfitibacteraceae</taxon>
        <taxon>Metallumcola</taxon>
    </lineage>
</organism>
<dbReference type="GO" id="GO:0005524">
    <property type="term" value="F:ATP binding"/>
    <property type="evidence" value="ECO:0007669"/>
    <property type="project" value="UniProtKB-UniRule"/>
</dbReference>
<dbReference type="SUPFAM" id="SSF53067">
    <property type="entry name" value="Actin-like ATPase domain"/>
    <property type="match status" value="2"/>
</dbReference>
<evidence type="ECO:0000256" key="6">
    <source>
        <dbReference type="ARBA" id="ARBA00012102"/>
    </source>
</evidence>
<keyword evidence="16" id="KW-0479">Metal-binding</keyword>
<keyword evidence="12 16" id="KW-0630">Potassium</keyword>
<evidence type="ECO:0000256" key="4">
    <source>
        <dbReference type="ARBA" id="ARBA00005225"/>
    </source>
</evidence>
<keyword evidence="13 16" id="KW-0173">Coenzyme A biosynthesis</keyword>
<keyword evidence="18" id="KW-1185">Reference proteome</keyword>
<feature type="active site" description="Proton acceptor" evidence="16">
    <location>
        <position position="109"/>
    </location>
</feature>
<evidence type="ECO:0000256" key="7">
    <source>
        <dbReference type="ARBA" id="ARBA00022490"/>
    </source>
</evidence>
<dbReference type="HAMAP" id="MF_01274">
    <property type="entry name" value="Pantothen_kinase_3"/>
    <property type="match status" value="1"/>
</dbReference>
<evidence type="ECO:0000256" key="10">
    <source>
        <dbReference type="ARBA" id="ARBA00022777"/>
    </source>
</evidence>
<keyword evidence="7 16" id="KW-0963">Cytoplasm</keyword>
<evidence type="ECO:0000256" key="1">
    <source>
        <dbReference type="ARBA" id="ARBA00001206"/>
    </source>
</evidence>
<accession>A0AAU0UIU4</accession>